<dbReference type="AlphaFoldDB" id="A0A9W7DK22"/>
<evidence type="ECO:0000256" key="1">
    <source>
        <dbReference type="SAM" id="MobiDB-lite"/>
    </source>
</evidence>
<protein>
    <submittedName>
        <fullName evidence="2">Unnamed protein product</fullName>
    </submittedName>
</protein>
<accession>A0A9W7DK22</accession>
<gene>
    <name evidence="2" type="ORF">Amon01_000774800</name>
</gene>
<feature type="region of interest" description="Disordered" evidence="1">
    <location>
        <begin position="1"/>
        <end position="26"/>
    </location>
</feature>
<evidence type="ECO:0000313" key="3">
    <source>
        <dbReference type="Proteomes" id="UP001165063"/>
    </source>
</evidence>
<sequence length="73" mass="8603">MTEAIDKTEQVVKDHDEREKDDTTNCGKRVPFLKSVDDEKEWKRMADQMGCDSAQVEIMMKNIQEQLKKLEEK</sequence>
<comment type="caution">
    <text evidence="2">The sequence shown here is derived from an EMBL/GenBank/DDBJ whole genome shotgun (WGS) entry which is preliminary data.</text>
</comment>
<feature type="compositionally biased region" description="Basic and acidic residues" evidence="1">
    <location>
        <begin position="1"/>
        <end position="23"/>
    </location>
</feature>
<proteinExistence type="predicted"/>
<keyword evidence="3" id="KW-1185">Reference proteome</keyword>
<dbReference type="EMBL" id="BSXU01006031">
    <property type="protein sequence ID" value="GMG55675.1"/>
    <property type="molecule type" value="Genomic_DNA"/>
</dbReference>
<organism evidence="2 3">
    <name type="scientific">Ambrosiozyma monospora</name>
    <name type="common">Yeast</name>
    <name type="synonym">Endomycopsis monosporus</name>
    <dbReference type="NCBI Taxonomy" id="43982"/>
    <lineage>
        <taxon>Eukaryota</taxon>
        <taxon>Fungi</taxon>
        <taxon>Dikarya</taxon>
        <taxon>Ascomycota</taxon>
        <taxon>Saccharomycotina</taxon>
        <taxon>Pichiomycetes</taxon>
        <taxon>Pichiales</taxon>
        <taxon>Pichiaceae</taxon>
        <taxon>Ambrosiozyma</taxon>
    </lineage>
</organism>
<dbReference type="Proteomes" id="UP001165063">
    <property type="component" value="Unassembled WGS sequence"/>
</dbReference>
<evidence type="ECO:0000313" key="2">
    <source>
        <dbReference type="EMBL" id="GMG55675.1"/>
    </source>
</evidence>
<name>A0A9W7DK22_AMBMO</name>
<reference evidence="2" key="1">
    <citation type="submission" date="2023-04" db="EMBL/GenBank/DDBJ databases">
        <title>Ambrosiozyma monospora NBRC 1965.</title>
        <authorList>
            <person name="Ichikawa N."/>
            <person name="Sato H."/>
            <person name="Tonouchi N."/>
        </authorList>
    </citation>
    <scope>NUCLEOTIDE SEQUENCE</scope>
    <source>
        <strain evidence="2">NBRC 1965</strain>
    </source>
</reference>